<protein>
    <submittedName>
        <fullName evidence="2">Uncharacterized protein</fullName>
    </submittedName>
</protein>
<evidence type="ECO:0000313" key="2">
    <source>
        <dbReference type="EMBL" id="KAK2104931.1"/>
    </source>
</evidence>
<feature type="region of interest" description="Disordered" evidence="1">
    <location>
        <begin position="24"/>
        <end position="79"/>
    </location>
</feature>
<gene>
    <name evidence="2" type="ORF">P7K49_018787</name>
</gene>
<name>A0ABQ9V723_SAGOE</name>
<feature type="compositionally biased region" description="Pro residues" evidence="1">
    <location>
        <begin position="55"/>
        <end position="64"/>
    </location>
</feature>
<dbReference type="EMBL" id="JASSZA010000008">
    <property type="protein sequence ID" value="KAK2104931.1"/>
    <property type="molecule type" value="Genomic_DNA"/>
</dbReference>
<reference evidence="2 3" key="1">
    <citation type="submission" date="2023-05" db="EMBL/GenBank/DDBJ databases">
        <title>B98-5 Cell Line De Novo Hybrid Assembly: An Optical Mapping Approach.</title>
        <authorList>
            <person name="Kananen K."/>
            <person name="Auerbach J.A."/>
            <person name="Kautto E."/>
            <person name="Blachly J.S."/>
        </authorList>
    </citation>
    <scope>NUCLEOTIDE SEQUENCE [LARGE SCALE GENOMIC DNA]</scope>
    <source>
        <strain evidence="2">B95-8</strain>
        <tissue evidence="2">Cell line</tissue>
    </source>
</reference>
<proteinExistence type="predicted"/>
<dbReference type="Proteomes" id="UP001266305">
    <property type="component" value="Unassembled WGS sequence"/>
</dbReference>
<comment type="caution">
    <text evidence="2">The sequence shown here is derived from an EMBL/GenBank/DDBJ whole genome shotgun (WGS) entry which is preliminary data.</text>
</comment>
<feature type="compositionally biased region" description="Low complexity" evidence="1">
    <location>
        <begin position="24"/>
        <end position="39"/>
    </location>
</feature>
<accession>A0ABQ9V723</accession>
<keyword evidence="3" id="KW-1185">Reference proteome</keyword>
<evidence type="ECO:0000313" key="3">
    <source>
        <dbReference type="Proteomes" id="UP001266305"/>
    </source>
</evidence>
<sequence length="100" mass="10465">MPGCPGEASVLDALTQRHLVQRTSASAGLGARGARLQRGPPSPTLPARFLRRRGPPPCPHPRLLPPGSSQVQRRSEEEALGFKEAAGGARSLGFLLAPAP</sequence>
<organism evidence="2 3">
    <name type="scientific">Saguinus oedipus</name>
    <name type="common">Cotton-top tamarin</name>
    <name type="synonym">Oedipomidas oedipus</name>
    <dbReference type="NCBI Taxonomy" id="9490"/>
    <lineage>
        <taxon>Eukaryota</taxon>
        <taxon>Metazoa</taxon>
        <taxon>Chordata</taxon>
        <taxon>Craniata</taxon>
        <taxon>Vertebrata</taxon>
        <taxon>Euteleostomi</taxon>
        <taxon>Mammalia</taxon>
        <taxon>Eutheria</taxon>
        <taxon>Euarchontoglires</taxon>
        <taxon>Primates</taxon>
        <taxon>Haplorrhini</taxon>
        <taxon>Platyrrhini</taxon>
        <taxon>Cebidae</taxon>
        <taxon>Callitrichinae</taxon>
        <taxon>Saguinus</taxon>
    </lineage>
</organism>
<evidence type="ECO:0000256" key="1">
    <source>
        <dbReference type="SAM" id="MobiDB-lite"/>
    </source>
</evidence>